<dbReference type="PROSITE" id="PS50088">
    <property type="entry name" value="ANK_REPEAT"/>
    <property type="match status" value="1"/>
</dbReference>
<dbReference type="InterPro" id="IPR002110">
    <property type="entry name" value="Ankyrin_rpt"/>
</dbReference>
<reference evidence="3 4" key="1">
    <citation type="journal article" date="2013" name="Curr. Biol.">
        <title>The Genome of the Foraminiferan Reticulomyxa filosa.</title>
        <authorList>
            <person name="Glockner G."/>
            <person name="Hulsmann N."/>
            <person name="Schleicher M."/>
            <person name="Noegel A.A."/>
            <person name="Eichinger L."/>
            <person name="Gallinger C."/>
            <person name="Pawlowski J."/>
            <person name="Sierra R."/>
            <person name="Euteneuer U."/>
            <person name="Pillet L."/>
            <person name="Moustafa A."/>
            <person name="Platzer M."/>
            <person name="Groth M."/>
            <person name="Szafranski K."/>
            <person name="Schliwa M."/>
        </authorList>
    </citation>
    <scope>NUCLEOTIDE SEQUENCE [LARGE SCALE GENOMIC DNA]</scope>
</reference>
<dbReference type="PROSITE" id="PS50297">
    <property type="entry name" value="ANK_REP_REGION"/>
    <property type="match status" value="1"/>
</dbReference>
<proteinExistence type="predicted"/>
<dbReference type="Gene3D" id="3.40.50.300">
    <property type="entry name" value="P-loop containing nucleotide triphosphate hydrolases"/>
    <property type="match status" value="1"/>
</dbReference>
<dbReference type="Pfam" id="PF00023">
    <property type="entry name" value="Ank"/>
    <property type="match status" value="1"/>
</dbReference>
<organism evidence="3 4">
    <name type="scientific">Reticulomyxa filosa</name>
    <dbReference type="NCBI Taxonomy" id="46433"/>
    <lineage>
        <taxon>Eukaryota</taxon>
        <taxon>Sar</taxon>
        <taxon>Rhizaria</taxon>
        <taxon>Retaria</taxon>
        <taxon>Foraminifera</taxon>
        <taxon>Monothalamids</taxon>
        <taxon>Reticulomyxidae</taxon>
        <taxon>Reticulomyxa</taxon>
    </lineage>
</organism>
<feature type="repeat" description="ANK" evidence="1">
    <location>
        <begin position="1566"/>
        <end position="1598"/>
    </location>
</feature>
<dbReference type="InterPro" id="IPR027417">
    <property type="entry name" value="P-loop_NTPase"/>
</dbReference>
<dbReference type="Pfam" id="PF05729">
    <property type="entry name" value="NACHT"/>
    <property type="match status" value="1"/>
</dbReference>
<dbReference type="PANTHER" id="PTHR46844:SF1">
    <property type="entry name" value="SLR5058 PROTEIN"/>
    <property type="match status" value="1"/>
</dbReference>
<dbReference type="InterPro" id="IPR036770">
    <property type="entry name" value="Ankyrin_rpt-contain_sf"/>
</dbReference>
<evidence type="ECO:0000259" key="2">
    <source>
        <dbReference type="PROSITE" id="PS50837"/>
    </source>
</evidence>
<evidence type="ECO:0000313" key="4">
    <source>
        <dbReference type="Proteomes" id="UP000023152"/>
    </source>
</evidence>
<comment type="caution">
    <text evidence="3">The sequence shown here is derived from an EMBL/GenBank/DDBJ whole genome shotgun (WGS) entry which is preliminary data.</text>
</comment>
<keyword evidence="4" id="KW-1185">Reference proteome</keyword>
<dbReference type="PANTHER" id="PTHR46844">
    <property type="entry name" value="SLR5058 PROTEIN"/>
    <property type="match status" value="1"/>
</dbReference>
<name>X6N5W5_RETFI</name>
<dbReference type="EMBL" id="ASPP01011739">
    <property type="protein sequence ID" value="ETO21323.1"/>
    <property type="molecule type" value="Genomic_DNA"/>
</dbReference>
<dbReference type="SUPFAM" id="SSF48371">
    <property type="entry name" value="ARM repeat"/>
    <property type="match status" value="1"/>
</dbReference>
<keyword evidence="1" id="KW-0040">ANK repeat</keyword>
<evidence type="ECO:0000313" key="3">
    <source>
        <dbReference type="EMBL" id="ETO21323.1"/>
    </source>
</evidence>
<gene>
    <name evidence="3" type="ORF">RFI_15884</name>
</gene>
<dbReference type="SUPFAM" id="SSF48403">
    <property type="entry name" value="Ankyrin repeat"/>
    <property type="match status" value="1"/>
</dbReference>
<dbReference type="InterPro" id="IPR007111">
    <property type="entry name" value="NACHT_NTPase"/>
</dbReference>
<dbReference type="Proteomes" id="UP000023152">
    <property type="component" value="Unassembled WGS sequence"/>
</dbReference>
<dbReference type="PROSITE" id="PS50837">
    <property type="entry name" value="NACHT"/>
    <property type="match status" value="1"/>
</dbReference>
<feature type="domain" description="NACHT" evidence="2">
    <location>
        <begin position="190"/>
        <end position="321"/>
    </location>
</feature>
<dbReference type="SUPFAM" id="SSF52540">
    <property type="entry name" value="P-loop containing nucleoside triphosphate hydrolases"/>
    <property type="match status" value="1"/>
</dbReference>
<accession>X6N5W5</accession>
<dbReference type="Gene3D" id="1.25.10.10">
    <property type="entry name" value="Leucine-rich Repeat Variant"/>
    <property type="match status" value="3"/>
</dbReference>
<evidence type="ECO:0000256" key="1">
    <source>
        <dbReference type="PROSITE-ProRule" id="PRU00023"/>
    </source>
</evidence>
<dbReference type="OrthoDB" id="120976at2759"/>
<sequence length="1979" mass="234342">MQINTKFQKKENPKLEATYSFSLQICFVKKKSTINCINFQYRYSYGISTKNSMMFDPSEKIQLLYDLLFFSTKHFISNKFFLGVKKLINETMEVTKQKLKDYYKTQDKLVPLFDDPQQSVDTCYVRLAFVSQQFQEEKVNIPNKWSDNEKKEDDEKWPNKLNYSLINDDDQKIRELQDIWKIEENGLETHHISIYGEAGSGKSVLTQRITYLWATNQMWNDRFEWLLHIPLRKIFNIFDKTRNKNNDIIKMQWSKIINELHIPQWNIDDTNIVYSQNGLLVLDGFDEIANELNKKPDLKQWLQHCTVNNDNFCVIITSRPNIMCSYWNNNSKIFNIIGFQSQDIQKYVYSYFQNLNCNYQADLLFKKLNNNSILESLSHIPLYLYLFCYLTKQQIFEIKEEKENKTQEKLLFDELSDISISKLYKILLECYMRWNWIKWNGIKNQPNSQSIFNIFEMEMDYLSHIAWEALKCGQSIISCEIQQKVLNYIKIKYPRKHITVISQWSRINLFTFLQGQKFINSSYPIESVYFPHLTFQEWFVAYYLVNCLYQSNESNDHQQVCSILINQQLTPKYSVVIPFMAGILYDNIENKKDSSGSGLLYFWKLLHSLSPQPIFIHQTILYMRCLAACKADTNSLFLSSQLQNCHKTLICSFKTLFISWINFNQDKDYTYNKLDKQIMHKSINNIMKLYLPNLQHILIHPDIHSYIIDQIKIFQTNMNRFDEDYLLRKDYINILKYLCISTETTNNVVQCCMQGLQYYQTNNICNEYAKLICAIAMKLNEKQLDNAIIFFMEGFQDKVIHDICIGSLKIILQYMNKKQLDDTFECLMNEYNNERLMRCHFCLSTLEAITEKLSGEQLNSALKCLVQGLNGQVNTIFWQCTNAIEKFLMKLSEKQLNDTLNFLIFRLNDDFEFVRDLCASIIKTISTQLNEKQLDYVCKHLLSGVGHTNENINHLRTILFRDISIQLNKKQLNNIYQHLIDGLIKDERIFIRRYYAKLLEILSIRWNQIQLNNILKCLMNKSIDDKNKCVRWTCKESLKVILLKLDKIQLNNIFQYLIKNLKHKKQSIFKLYIDLLMVISIQLDTIQLDILLMCLILNGSKYKNKHIRYLCMQSIQKLLTLQLNEKQINDIFTYLMNRSKDTNKNIQYLCAEAFGKLILRLNKKQFYNAWEYLINKFNNKEEDILVRISCAEAIGIMSMKLNQKQLLDSLQYLMNGLTDEEVENEFLRKYCAYSLEKLIKKLTTIKADKCMIISFIQAFETILIKFKEKQFDKTLKYLLNEIKNEDYVMRSYSIKSLSKLIMKLNGKQFEDAFKGLIDGCKDKNLCISNLCEKSIETVALKFDKPHLNYIFEYLINGLNEEAWDIQYSCLKILKTISLILDTKQLNSAFQCLIEKLNNSSSDICDLCINTLQTIIKRLDDQQLCAAMNILLQKLKNIPIISDSIIKTLSDNMWQRVIFSMLKGYVQTIEKNIEIKTLAFGLLIFNPNILFHFNDKNNDINLDAFNTLIDCCNKQAIELDFPIQQKWNGYDDIPYPCLTVLSNNNEYTFYKAIQLVDIIQLNLFNEHGKTPLHLAIHNKHWIVASYCIEQGAWIDVRESTLEVDTTQTPIEYITQLIHKIENKENNKEYSEMMEMCKWILKKRIIYPIEQIKYAIDYVKDKLINKNDINQIINDKNYEILIQEGASFLLGVNQLQLQEVLINNNSFCRMEKKNTKLIETQKKFDEEWYMKAFLMYRIFLLFKICVQLKRYKRNHIVLPKNIKFEQIYEKGMKELQVQLTTYWDYITIKTFHKFPDLMDDWSYNIVDRLMNLNPISLNECCEMSLMIGHQNHCIYLSLCKTSTSILVRIDNRQTQIIPSNISHPKQIISINNKDYEAVQPYLVAYFPSNNSNINQNKKWLKDYIKNAITLGMKHLYCSDNTPPREGSPPSIVNNWPYRSIQIDANNCYFRNHNVGYRIRLGDAIYQWFRDQEYKSNFGVTK</sequence>
<dbReference type="Gene3D" id="1.25.40.20">
    <property type="entry name" value="Ankyrin repeat-containing domain"/>
    <property type="match status" value="1"/>
</dbReference>
<dbReference type="SMART" id="SM00248">
    <property type="entry name" value="ANK"/>
    <property type="match status" value="1"/>
</dbReference>
<dbReference type="InterPro" id="IPR011989">
    <property type="entry name" value="ARM-like"/>
</dbReference>
<protein>
    <submittedName>
        <fullName evidence="3">NACHT domain-containing protein</fullName>
    </submittedName>
</protein>
<dbReference type="InterPro" id="IPR016024">
    <property type="entry name" value="ARM-type_fold"/>
</dbReference>